<sequence length="125" mass="13913">MPIPPSTMTFSGPTRCPVISARCCPSTRRVCSSTLLRRAALAKCASISSKWSTPCSLGPRTTAIRIAFTRRSDKSTQFLHTLFNRSVEVDIRHHNRSEYVVSLETRLLFTQGSILSLHLFSQKGS</sequence>
<evidence type="ECO:0000313" key="1">
    <source>
        <dbReference type="EMBL" id="CAG6492342.1"/>
    </source>
</evidence>
<dbReference type="AlphaFoldDB" id="A0A8D8G0X3"/>
<organism evidence="1">
    <name type="scientific">Culex pipiens</name>
    <name type="common">House mosquito</name>
    <dbReference type="NCBI Taxonomy" id="7175"/>
    <lineage>
        <taxon>Eukaryota</taxon>
        <taxon>Metazoa</taxon>
        <taxon>Ecdysozoa</taxon>
        <taxon>Arthropoda</taxon>
        <taxon>Hexapoda</taxon>
        <taxon>Insecta</taxon>
        <taxon>Pterygota</taxon>
        <taxon>Neoptera</taxon>
        <taxon>Endopterygota</taxon>
        <taxon>Diptera</taxon>
        <taxon>Nematocera</taxon>
        <taxon>Culicoidea</taxon>
        <taxon>Culicidae</taxon>
        <taxon>Culicinae</taxon>
        <taxon>Culicini</taxon>
        <taxon>Culex</taxon>
        <taxon>Culex</taxon>
    </lineage>
</organism>
<name>A0A8D8G0X3_CULPI</name>
<reference evidence="1" key="1">
    <citation type="submission" date="2021-05" db="EMBL/GenBank/DDBJ databases">
        <authorList>
            <person name="Alioto T."/>
            <person name="Alioto T."/>
            <person name="Gomez Garrido J."/>
        </authorList>
    </citation>
    <scope>NUCLEOTIDE SEQUENCE</scope>
</reference>
<proteinExistence type="predicted"/>
<dbReference type="EMBL" id="HBUE01120651">
    <property type="protein sequence ID" value="CAG6492342.1"/>
    <property type="molecule type" value="Transcribed_RNA"/>
</dbReference>
<accession>A0A8D8G0X3</accession>
<protein>
    <submittedName>
        <fullName evidence="1">(northern house mosquito) hypothetical protein</fullName>
    </submittedName>
</protein>